<reference evidence="3 4" key="1">
    <citation type="submission" date="2019-05" db="EMBL/GenBank/DDBJ databases">
        <title>The compact genome of Giardia muris reveals important steps in the evolution of intestinal protozoan parasites.</title>
        <authorList>
            <person name="Xu F."/>
            <person name="Jimenez-Gonzalez A."/>
            <person name="Einarsson E."/>
            <person name="Astvaldsson A."/>
            <person name="Peirasmaki D."/>
            <person name="Eckmann L."/>
            <person name="Andersson J.O."/>
            <person name="Svard S.G."/>
            <person name="Jerlstrom-Hultqvist J."/>
        </authorList>
    </citation>
    <scope>NUCLEOTIDE SEQUENCE [LARGE SCALE GENOMIC DNA]</scope>
    <source>
        <strain evidence="3 4">Roberts-Thomson</strain>
    </source>
</reference>
<dbReference type="InterPro" id="IPR011992">
    <property type="entry name" value="EF-hand-dom_pair"/>
</dbReference>
<dbReference type="InterPro" id="IPR002048">
    <property type="entry name" value="EF_hand_dom"/>
</dbReference>
<dbReference type="OrthoDB" id="10253463at2759"/>
<evidence type="ECO:0000313" key="3">
    <source>
        <dbReference type="EMBL" id="TNJ30567.1"/>
    </source>
</evidence>
<feature type="domain" description="EF-hand" evidence="2">
    <location>
        <begin position="17"/>
        <end position="52"/>
    </location>
</feature>
<keyword evidence="4" id="KW-1185">Reference proteome</keyword>
<evidence type="ECO:0000259" key="2">
    <source>
        <dbReference type="PROSITE" id="PS50222"/>
    </source>
</evidence>
<dbReference type="AlphaFoldDB" id="A0A4Z1TBE1"/>
<name>A0A4Z1TBE1_GIAMU</name>
<evidence type="ECO:0000313" key="4">
    <source>
        <dbReference type="Proteomes" id="UP000315496"/>
    </source>
</evidence>
<dbReference type="PROSITE" id="PS50222">
    <property type="entry name" value="EF_HAND_2"/>
    <property type="match status" value="1"/>
</dbReference>
<dbReference type="EMBL" id="VDLU01000001">
    <property type="protein sequence ID" value="TNJ30567.1"/>
    <property type="molecule type" value="Genomic_DNA"/>
</dbReference>
<organism evidence="3 4">
    <name type="scientific">Giardia muris</name>
    <dbReference type="NCBI Taxonomy" id="5742"/>
    <lineage>
        <taxon>Eukaryota</taxon>
        <taxon>Metamonada</taxon>
        <taxon>Diplomonadida</taxon>
        <taxon>Hexamitidae</taxon>
        <taxon>Giardiinae</taxon>
        <taxon>Giardia</taxon>
    </lineage>
</organism>
<evidence type="ECO:0000256" key="1">
    <source>
        <dbReference type="ARBA" id="ARBA00022837"/>
    </source>
</evidence>
<proteinExistence type="predicted"/>
<dbReference type="InterPro" id="IPR018247">
    <property type="entry name" value="EF_Hand_1_Ca_BS"/>
</dbReference>
<dbReference type="Proteomes" id="UP000315496">
    <property type="component" value="Chromosome 1"/>
</dbReference>
<sequence length="558" mass="63435">MRDADALLTFVRQKMMENTSSTQHLFRAVDADGDGLVSPQDFCRYCSRFSLPSNVLTEERINGWFSLYTTRCAPCGVFLLKYPEFRCFVEAEIETVDAPSPEPCQLVIGDIRRQLVRLAYRLGYSVPRFYGFCTNNTGFLYDHHLREILSRYCGQEFSDSDWQLIWAHIKADKRKTYISQQDFAMILSADQHSDLEPSKDPNKVLLDVEATGPKLVKVDQVREFDSQLNELRTRQTVDQDVDSVLFYLAQRLQTVAQPRILFTRLDVRRCNYLLLDDFLGGIRTITDIEVDRNIGQEIFRALGVPDGEAMSYQAFLRLLHYTEERPDVRIGSRPSSAAALHRKKIVDTVPTGQVQRSQVGRRRLITSQYGGSNIKEALEGSYSPNNETSFQELLAATQGVRPASAIKSTQKTPSVTPRTVIRNVASGDAQRYTTTTLNTFNFDTTEKRSDLLGSCGEQLNADRIRRETLEFKREVVQRLASRGTDFGTVLSAAFGKRRLVSGKELIWLLRARLGIGVSPHIILQAFSMKNTDTISCADLISFFTIKNLRPRSTRAWRN</sequence>
<comment type="caution">
    <text evidence="3">The sequence shown here is derived from an EMBL/GenBank/DDBJ whole genome shotgun (WGS) entry which is preliminary data.</text>
</comment>
<dbReference type="GO" id="GO:0005509">
    <property type="term" value="F:calcium ion binding"/>
    <property type="evidence" value="ECO:0007669"/>
    <property type="project" value="InterPro"/>
</dbReference>
<dbReference type="SUPFAM" id="SSF47473">
    <property type="entry name" value="EF-hand"/>
    <property type="match status" value="1"/>
</dbReference>
<accession>A0A4Z1TBE1</accession>
<dbReference type="Gene3D" id="1.10.238.10">
    <property type="entry name" value="EF-hand"/>
    <property type="match status" value="1"/>
</dbReference>
<dbReference type="VEuPathDB" id="GiardiaDB:GMRT_12277"/>
<gene>
    <name evidence="3" type="ORF">GMRT_12277</name>
</gene>
<dbReference type="PROSITE" id="PS00018">
    <property type="entry name" value="EF_HAND_1"/>
    <property type="match status" value="1"/>
</dbReference>
<protein>
    <recommendedName>
        <fullName evidence="2">EF-hand domain-containing protein</fullName>
    </recommendedName>
</protein>
<keyword evidence="1" id="KW-0106">Calcium</keyword>